<keyword evidence="3" id="KW-0328">Glycosyltransferase</keyword>
<evidence type="ECO:0000256" key="2">
    <source>
        <dbReference type="ARBA" id="ARBA00010413"/>
    </source>
</evidence>
<dbReference type="GO" id="GO:0046872">
    <property type="term" value="F:metal ion binding"/>
    <property type="evidence" value="ECO:0007669"/>
    <property type="project" value="UniProtKB-KW"/>
</dbReference>
<evidence type="ECO:0000256" key="6">
    <source>
        <dbReference type="PIRSR" id="PIRSR605076-3"/>
    </source>
</evidence>
<dbReference type="GO" id="GO:0005975">
    <property type="term" value="P:carbohydrate metabolic process"/>
    <property type="evidence" value="ECO:0007669"/>
    <property type="project" value="InterPro"/>
</dbReference>
<comment type="subcellular location">
    <subcellularLocation>
        <location evidence="1">Membrane</location>
        <topology evidence="1">Single-pass type II membrane protein</topology>
    </subcellularLocation>
</comment>
<dbReference type="Proteomes" id="UP001311232">
    <property type="component" value="Unassembled WGS sequence"/>
</dbReference>
<keyword evidence="6" id="KW-0479">Metal-binding</keyword>
<dbReference type="GO" id="GO:0005794">
    <property type="term" value="C:Golgi apparatus"/>
    <property type="evidence" value="ECO:0007669"/>
    <property type="project" value="TreeGrafter"/>
</dbReference>
<evidence type="ECO:0000256" key="3">
    <source>
        <dbReference type="ARBA" id="ARBA00022676"/>
    </source>
</evidence>
<evidence type="ECO:0000313" key="8">
    <source>
        <dbReference type="EMBL" id="KAK5600629.1"/>
    </source>
</evidence>
<dbReference type="Pfam" id="PF03414">
    <property type="entry name" value="Glyco_transf_6"/>
    <property type="match status" value="1"/>
</dbReference>
<accession>A0AAV9QTG2</accession>
<dbReference type="SUPFAM" id="SSF53448">
    <property type="entry name" value="Nucleotide-diphospho-sugar transferases"/>
    <property type="match status" value="1"/>
</dbReference>
<dbReference type="EMBL" id="JAHHUM010002882">
    <property type="protein sequence ID" value="KAK5600629.1"/>
    <property type="molecule type" value="Genomic_DNA"/>
</dbReference>
<feature type="region of interest" description="Disordered" evidence="7">
    <location>
        <begin position="1"/>
        <end position="20"/>
    </location>
</feature>
<proteinExistence type="inferred from homology"/>
<dbReference type="GO" id="GO:0031982">
    <property type="term" value="C:vesicle"/>
    <property type="evidence" value="ECO:0007669"/>
    <property type="project" value="TreeGrafter"/>
</dbReference>
<name>A0AAV9QTG2_9TELE</name>
<reference evidence="8 9" key="1">
    <citation type="submission" date="2021-06" db="EMBL/GenBank/DDBJ databases">
        <authorList>
            <person name="Palmer J.M."/>
        </authorList>
    </citation>
    <scope>NUCLEOTIDE SEQUENCE [LARGE SCALE GENOMIC DNA]</scope>
    <source>
        <strain evidence="8 9">MEX-2019</strain>
        <tissue evidence="8">Muscle</tissue>
    </source>
</reference>
<keyword evidence="4" id="KW-0808">Transferase</keyword>
<feature type="binding site" evidence="5">
    <location>
        <position position="126"/>
    </location>
    <ligand>
        <name>UDP-N-acetyl-alpha-D-galactosamine</name>
        <dbReference type="ChEBI" id="CHEBI:67138"/>
    </ligand>
</feature>
<evidence type="ECO:0000313" key="9">
    <source>
        <dbReference type="Proteomes" id="UP001311232"/>
    </source>
</evidence>
<feature type="binding site" evidence="6">
    <location>
        <position position="214"/>
    </location>
    <ligand>
        <name>Mn(2+)</name>
        <dbReference type="ChEBI" id="CHEBI:29035"/>
    </ligand>
</feature>
<dbReference type="AlphaFoldDB" id="A0AAV9QTG2"/>
<evidence type="ECO:0000256" key="4">
    <source>
        <dbReference type="ARBA" id="ARBA00022679"/>
    </source>
</evidence>
<dbReference type="Gene3D" id="3.90.550.10">
    <property type="entry name" value="Spore Coat Polysaccharide Biosynthesis Protein SpsA, Chain A"/>
    <property type="match status" value="1"/>
</dbReference>
<evidence type="ECO:0000256" key="5">
    <source>
        <dbReference type="PIRSR" id="PIRSR605076-2"/>
    </source>
</evidence>
<gene>
    <name evidence="8" type="ORF">CRENBAI_001359</name>
</gene>
<dbReference type="PANTHER" id="PTHR10462">
    <property type="entry name" value="GLYCOSYLTRANSFERASE-RELATED"/>
    <property type="match status" value="1"/>
</dbReference>
<feature type="binding site" evidence="5">
    <location>
        <begin position="212"/>
        <end position="214"/>
    </location>
    <ligand>
        <name>UDP-N-acetyl-alpha-D-galactosamine</name>
        <dbReference type="ChEBI" id="CHEBI:67138"/>
    </ligand>
</feature>
<keyword evidence="6" id="KW-0464">Manganese</keyword>
<sequence>MPEPRVMVMSDDTAKHTPGSMLSPRGRIPAVLSCIVLLVTCYFSLYSRHLIAIFIEKHHASRKATPEPRTDLDDKLNYRARPGVQTQTSWNAPIMWELMFDNNLFDRQHKKANTTVALTVFAVGRYLEAYLKTFLASAEEHFMLGLPVTYFVFTDLPEKVPNIKLAPHRNIQVVKVEKHSRWQDISMMRMKTISEVIDTVLQHNFTYVFCFDVDQKFFKARFGFEALGESVALLHAHFYKLPKNCSHMTEIQSQSLHG</sequence>
<dbReference type="InterPro" id="IPR029044">
    <property type="entry name" value="Nucleotide-diphossugar_trans"/>
</dbReference>
<comment type="caution">
    <text evidence="8">The sequence shown here is derived from an EMBL/GenBank/DDBJ whole genome shotgun (WGS) entry which is preliminary data.</text>
</comment>
<feature type="binding site" evidence="5">
    <location>
        <begin position="121"/>
        <end position="123"/>
    </location>
    <ligand>
        <name>UDP-N-acetyl-alpha-D-galactosamine</name>
        <dbReference type="ChEBI" id="CHEBI:67138"/>
    </ligand>
</feature>
<dbReference type="PANTHER" id="PTHR10462:SF33">
    <property type="entry name" value="ALPHA-1,3-GALACTOSYLTRANSFERASE 2"/>
    <property type="match status" value="1"/>
</dbReference>
<dbReference type="GO" id="GO:0016020">
    <property type="term" value="C:membrane"/>
    <property type="evidence" value="ECO:0007669"/>
    <property type="project" value="UniProtKB-SubCell"/>
</dbReference>
<feature type="binding site" evidence="5">
    <location>
        <position position="235"/>
    </location>
    <ligand>
        <name>an alpha-L-fucosyl-(1-&gt;2)-beta-D-galactosyl derivative</name>
        <dbReference type="ChEBI" id="CHEBI:140327"/>
    </ligand>
</feature>
<dbReference type="GO" id="GO:0016758">
    <property type="term" value="F:hexosyltransferase activity"/>
    <property type="evidence" value="ECO:0007669"/>
    <property type="project" value="InterPro"/>
</dbReference>
<dbReference type="InterPro" id="IPR005076">
    <property type="entry name" value="Glyco_trans_6"/>
</dbReference>
<comment type="cofactor">
    <cofactor evidence="6">
        <name>Mn(2+)</name>
        <dbReference type="ChEBI" id="CHEBI:29035"/>
    </cofactor>
    <text evidence="6">Binds 1 Mn(2+) ion per subunit.</text>
</comment>
<evidence type="ECO:0000256" key="7">
    <source>
        <dbReference type="SAM" id="MobiDB-lite"/>
    </source>
</evidence>
<comment type="similarity">
    <text evidence="2">Belongs to the glycosyltransferase 6 family.</text>
</comment>
<evidence type="ECO:0000256" key="1">
    <source>
        <dbReference type="ARBA" id="ARBA00004606"/>
    </source>
</evidence>
<feature type="binding site" evidence="6">
    <location>
        <position position="212"/>
    </location>
    <ligand>
        <name>Mn(2+)</name>
        <dbReference type="ChEBI" id="CHEBI:29035"/>
    </ligand>
</feature>
<keyword evidence="9" id="KW-1185">Reference proteome</keyword>
<organism evidence="8 9">
    <name type="scientific">Crenichthys baileyi</name>
    <name type="common">White River springfish</name>
    <dbReference type="NCBI Taxonomy" id="28760"/>
    <lineage>
        <taxon>Eukaryota</taxon>
        <taxon>Metazoa</taxon>
        <taxon>Chordata</taxon>
        <taxon>Craniata</taxon>
        <taxon>Vertebrata</taxon>
        <taxon>Euteleostomi</taxon>
        <taxon>Actinopterygii</taxon>
        <taxon>Neopterygii</taxon>
        <taxon>Teleostei</taxon>
        <taxon>Neoteleostei</taxon>
        <taxon>Acanthomorphata</taxon>
        <taxon>Ovalentaria</taxon>
        <taxon>Atherinomorphae</taxon>
        <taxon>Cyprinodontiformes</taxon>
        <taxon>Goodeidae</taxon>
        <taxon>Crenichthys</taxon>
    </lineage>
</organism>
<protein>
    <submittedName>
        <fullName evidence="8">Uncharacterized protein</fullName>
    </submittedName>
</protein>